<dbReference type="InterPro" id="IPR036865">
    <property type="entry name" value="CRAL-TRIO_dom_sf"/>
</dbReference>
<evidence type="ECO:0000313" key="3">
    <source>
        <dbReference type="Proteomes" id="UP000186817"/>
    </source>
</evidence>
<dbReference type="Proteomes" id="UP000186817">
    <property type="component" value="Unassembled WGS sequence"/>
</dbReference>
<proteinExistence type="predicted"/>
<dbReference type="CDD" id="cd00170">
    <property type="entry name" value="SEC14"/>
    <property type="match status" value="1"/>
</dbReference>
<dbReference type="OrthoDB" id="417860at2759"/>
<evidence type="ECO:0000259" key="1">
    <source>
        <dbReference type="PROSITE" id="PS50191"/>
    </source>
</evidence>
<dbReference type="Pfam" id="PF00650">
    <property type="entry name" value="CRAL_TRIO"/>
    <property type="match status" value="1"/>
</dbReference>
<protein>
    <submittedName>
        <fullName evidence="2">CRAL-TRIO domain-containing protein T23G5.2</fullName>
    </submittedName>
</protein>
<dbReference type="PROSITE" id="PS50191">
    <property type="entry name" value="CRAL_TRIO"/>
    <property type="match status" value="1"/>
</dbReference>
<dbReference type="SUPFAM" id="SSF52087">
    <property type="entry name" value="CRAL/TRIO domain"/>
    <property type="match status" value="1"/>
</dbReference>
<feature type="domain" description="CRAL-TRIO" evidence="1">
    <location>
        <begin position="1"/>
        <end position="79"/>
    </location>
</feature>
<evidence type="ECO:0000313" key="2">
    <source>
        <dbReference type="EMBL" id="OLP88402.1"/>
    </source>
</evidence>
<name>A0A1Q9CZR3_SYMMI</name>
<keyword evidence="3" id="KW-1185">Reference proteome</keyword>
<gene>
    <name evidence="2" type="primary">T23G5.2</name>
    <name evidence="2" type="ORF">AK812_SmicGene30259</name>
</gene>
<sequence length="96" mass="10956">MIPILDKVYPERLRVSFLLRCPRIFAVFWRLVEPLLPATTVKKIRIKGYAASSFVEELKEFMAETTIPPFLRSDDKSFLETAEPWGGWVPSGAGVQ</sequence>
<accession>A0A1Q9CZR3</accession>
<dbReference type="AlphaFoldDB" id="A0A1Q9CZR3"/>
<dbReference type="Gene3D" id="3.40.525.10">
    <property type="entry name" value="CRAL-TRIO lipid binding domain"/>
    <property type="match status" value="1"/>
</dbReference>
<dbReference type="EMBL" id="LSRX01000816">
    <property type="protein sequence ID" value="OLP88402.1"/>
    <property type="molecule type" value="Genomic_DNA"/>
</dbReference>
<comment type="caution">
    <text evidence="2">The sequence shown here is derived from an EMBL/GenBank/DDBJ whole genome shotgun (WGS) entry which is preliminary data.</text>
</comment>
<organism evidence="2 3">
    <name type="scientific">Symbiodinium microadriaticum</name>
    <name type="common">Dinoflagellate</name>
    <name type="synonym">Zooxanthella microadriatica</name>
    <dbReference type="NCBI Taxonomy" id="2951"/>
    <lineage>
        <taxon>Eukaryota</taxon>
        <taxon>Sar</taxon>
        <taxon>Alveolata</taxon>
        <taxon>Dinophyceae</taxon>
        <taxon>Suessiales</taxon>
        <taxon>Symbiodiniaceae</taxon>
        <taxon>Symbiodinium</taxon>
    </lineage>
</organism>
<reference evidence="2 3" key="1">
    <citation type="submission" date="2016-02" db="EMBL/GenBank/DDBJ databases">
        <title>Genome analysis of coral dinoflagellate symbionts highlights evolutionary adaptations to a symbiotic lifestyle.</title>
        <authorList>
            <person name="Aranda M."/>
            <person name="Li Y."/>
            <person name="Liew Y.J."/>
            <person name="Baumgarten S."/>
            <person name="Simakov O."/>
            <person name="Wilson M."/>
            <person name="Piel J."/>
            <person name="Ashoor H."/>
            <person name="Bougouffa S."/>
            <person name="Bajic V.B."/>
            <person name="Ryu T."/>
            <person name="Ravasi T."/>
            <person name="Bayer T."/>
            <person name="Micklem G."/>
            <person name="Kim H."/>
            <person name="Bhak J."/>
            <person name="Lajeunesse T.C."/>
            <person name="Voolstra C.R."/>
        </authorList>
    </citation>
    <scope>NUCLEOTIDE SEQUENCE [LARGE SCALE GENOMIC DNA]</scope>
    <source>
        <strain evidence="2 3">CCMP2467</strain>
    </source>
</reference>
<dbReference type="InterPro" id="IPR001251">
    <property type="entry name" value="CRAL-TRIO_dom"/>
</dbReference>